<proteinExistence type="predicted"/>
<reference evidence="2" key="1">
    <citation type="journal article" date="2023" name="Nat. Plants">
        <title>Single-cell RNA sequencing provides a high-resolution roadmap for understanding the multicellular compartmentation of specialized metabolism.</title>
        <authorList>
            <person name="Sun S."/>
            <person name="Shen X."/>
            <person name="Li Y."/>
            <person name="Li Y."/>
            <person name="Wang S."/>
            <person name="Li R."/>
            <person name="Zhang H."/>
            <person name="Shen G."/>
            <person name="Guo B."/>
            <person name="Wei J."/>
            <person name="Xu J."/>
            <person name="St-Pierre B."/>
            <person name="Chen S."/>
            <person name="Sun C."/>
        </authorList>
    </citation>
    <scope>NUCLEOTIDE SEQUENCE [LARGE SCALE GENOMIC DNA]</scope>
</reference>
<evidence type="ECO:0000313" key="1">
    <source>
        <dbReference type="EMBL" id="KAI5671554.1"/>
    </source>
</evidence>
<evidence type="ECO:0000313" key="2">
    <source>
        <dbReference type="Proteomes" id="UP001060085"/>
    </source>
</evidence>
<dbReference type="Proteomes" id="UP001060085">
    <property type="component" value="Linkage Group LG03"/>
</dbReference>
<gene>
    <name evidence="1" type="ORF">M9H77_11918</name>
</gene>
<organism evidence="1 2">
    <name type="scientific">Catharanthus roseus</name>
    <name type="common">Madagascar periwinkle</name>
    <name type="synonym">Vinca rosea</name>
    <dbReference type="NCBI Taxonomy" id="4058"/>
    <lineage>
        <taxon>Eukaryota</taxon>
        <taxon>Viridiplantae</taxon>
        <taxon>Streptophyta</taxon>
        <taxon>Embryophyta</taxon>
        <taxon>Tracheophyta</taxon>
        <taxon>Spermatophyta</taxon>
        <taxon>Magnoliopsida</taxon>
        <taxon>eudicotyledons</taxon>
        <taxon>Gunneridae</taxon>
        <taxon>Pentapetalae</taxon>
        <taxon>asterids</taxon>
        <taxon>lamiids</taxon>
        <taxon>Gentianales</taxon>
        <taxon>Apocynaceae</taxon>
        <taxon>Rauvolfioideae</taxon>
        <taxon>Vinceae</taxon>
        <taxon>Catharanthinae</taxon>
        <taxon>Catharanthus</taxon>
    </lineage>
</organism>
<comment type="caution">
    <text evidence="1">The sequence shown here is derived from an EMBL/GenBank/DDBJ whole genome shotgun (WGS) entry which is preliminary data.</text>
</comment>
<keyword evidence="2" id="KW-1185">Reference proteome</keyword>
<accession>A0ACC0BFV5</accession>
<protein>
    <submittedName>
        <fullName evidence="1">Uncharacterized protein</fullName>
    </submittedName>
</protein>
<name>A0ACC0BFV5_CATRO</name>
<sequence length="417" mass="46968">MEKTKFLHVKMDIQKISQQQRMVQNYGFAGDYTLEFSNRFPQCFGSQQQFPDSGLCFQSPIRDDDGSQKQNIWPDNSSSTMISHIGPPSTAFFATERYMGLAQYDSRDNKDSSCCSQLSKNYDIQQQVPSPYEQTGNVFFADSCAPVEATFHSKNGLQLVKEGSKSLGSPHLNSDGPYRNPFSNLSEKERILHLKNKLLGDCDIVNIRRPSVSFDGNQDGVVSCNWYGSHFAQLKQSGRPSACLSLASNNSASSGGILSNKTRIRWTQELHDRFVECVNRLGGADKATPKAVLKLMDWEGLTIFHVKSHLQKYRNAKYMPDSAEGKSDKRPGTSAAPIDIKTGMQLKEALQLQLDVQRRLHEQLEIQRKLQLSIEEQGRQLKMMIDQQQKTTRSLLETQTSPNPTYLSTTPETMNDS</sequence>
<dbReference type="EMBL" id="CM044703">
    <property type="protein sequence ID" value="KAI5671554.1"/>
    <property type="molecule type" value="Genomic_DNA"/>
</dbReference>